<feature type="transmembrane region" description="Helical" evidence="8">
    <location>
        <begin position="139"/>
        <end position="166"/>
    </location>
</feature>
<feature type="transmembrane region" description="Helical" evidence="8">
    <location>
        <begin position="75"/>
        <end position="94"/>
    </location>
</feature>
<feature type="transmembrane region" description="Helical" evidence="8">
    <location>
        <begin position="228"/>
        <end position="246"/>
    </location>
</feature>
<feature type="transmembrane region" description="Helical" evidence="8">
    <location>
        <begin position="200"/>
        <end position="216"/>
    </location>
</feature>
<proteinExistence type="inferred from homology"/>
<feature type="transmembrane region" description="Helical" evidence="8">
    <location>
        <begin position="178"/>
        <end position="194"/>
    </location>
</feature>
<comment type="caution">
    <text evidence="9">The sequence shown here is derived from an EMBL/GenBank/DDBJ whole genome shotgun (WGS) entry which is preliminary data.</text>
</comment>
<name>A0A2N4UDX1_9BURK</name>
<evidence type="ECO:0000256" key="3">
    <source>
        <dbReference type="ARBA" id="ARBA00022448"/>
    </source>
</evidence>
<reference evidence="9 10" key="1">
    <citation type="submission" date="2017-10" db="EMBL/GenBank/DDBJ databases">
        <title>Two draft genome sequences of Pusillimonas sp. strains isolated from a nitrate- and radionuclide-contaminated groundwater in Russia.</title>
        <authorList>
            <person name="Grouzdev D.S."/>
            <person name="Tourova T.P."/>
            <person name="Goeva M.A."/>
            <person name="Babich T.L."/>
            <person name="Sokolova D.S."/>
            <person name="Abdullin R."/>
            <person name="Poltaraus A.B."/>
            <person name="Toshchakov S.V."/>
            <person name="Nazina T.N."/>
        </authorList>
    </citation>
    <scope>NUCLEOTIDE SEQUENCE [LARGE SCALE GENOMIC DNA]</scope>
    <source>
        <strain evidence="9 10">JR1/69-2-13</strain>
    </source>
</reference>
<evidence type="ECO:0000256" key="1">
    <source>
        <dbReference type="ARBA" id="ARBA00004651"/>
    </source>
</evidence>
<evidence type="ECO:0000256" key="8">
    <source>
        <dbReference type="RuleBase" id="RU363041"/>
    </source>
</evidence>
<dbReference type="RefSeq" id="WP_102070476.1">
    <property type="nucleotide sequence ID" value="NZ_PDNV01000008.1"/>
</dbReference>
<organism evidence="9 10">
    <name type="scientific">Pollutimonas nitritireducens</name>
    <dbReference type="NCBI Taxonomy" id="2045209"/>
    <lineage>
        <taxon>Bacteria</taxon>
        <taxon>Pseudomonadati</taxon>
        <taxon>Pseudomonadota</taxon>
        <taxon>Betaproteobacteria</taxon>
        <taxon>Burkholderiales</taxon>
        <taxon>Alcaligenaceae</taxon>
        <taxon>Pollutimonas</taxon>
    </lineage>
</organism>
<dbReference type="OrthoDB" id="9807082at2"/>
<keyword evidence="7 8" id="KW-0472">Membrane</keyword>
<dbReference type="Proteomes" id="UP000234328">
    <property type="component" value="Unassembled WGS sequence"/>
</dbReference>
<dbReference type="PANTHER" id="PTHR30269">
    <property type="entry name" value="TRANSMEMBRANE PROTEIN YFCA"/>
    <property type="match status" value="1"/>
</dbReference>
<evidence type="ECO:0000256" key="6">
    <source>
        <dbReference type="ARBA" id="ARBA00022989"/>
    </source>
</evidence>
<evidence type="ECO:0000256" key="4">
    <source>
        <dbReference type="ARBA" id="ARBA00022475"/>
    </source>
</evidence>
<keyword evidence="5 8" id="KW-0812">Transmembrane</keyword>
<keyword evidence="10" id="KW-1185">Reference proteome</keyword>
<protein>
    <recommendedName>
        <fullName evidence="8">Probable membrane transporter protein</fullName>
    </recommendedName>
</protein>
<dbReference type="InterPro" id="IPR052017">
    <property type="entry name" value="TSUP"/>
</dbReference>
<accession>A0A2N4UDX1</accession>
<dbReference type="EMBL" id="PDNV01000008">
    <property type="protein sequence ID" value="PLC53206.1"/>
    <property type="molecule type" value="Genomic_DNA"/>
</dbReference>
<gene>
    <name evidence="9" type="ORF">CR155_13050</name>
</gene>
<evidence type="ECO:0000256" key="5">
    <source>
        <dbReference type="ARBA" id="ARBA00022692"/>
    </source>
</evidence>
<dbReference type="Pfam" id="PF01925">
    <property type="entry name" value="TauE"/>
    <property type="match status" value="1"/>
</dbReference>
<comment type="subcellular location">
    <subcellularLocation>
        <location evidence="1 8">Cell membrane</location>
        <topology evidence="1 8">Multi-pass membrane protein</topology>
    </subcellularLocation>
</comment>
<keyword evidence="3" id="KW-0813">Transport</keyword>
<evidence type="ECO:0000256" key="7">
    <source>
        <dbReference type="ARBA" id="ARBA00023136"/>
    </source>
</evidence>
<sequence>MDWLIILGAAFAAGALNAVAGGGSFLTLPALVFTGIPPVAANATGTVALFPGYVAGVWGFREDMQSPPSLSMREIVLLSLLGGAAGAVLLLVTSEATFSKVIPWLLLVATAVFAFGPQLRQWAGSSDGRAVSFWKSRLSMLAVAVYGGYFNGGLGILLLALFSLLGQSQLNAMNGMKNLVSALLTFIAVVIYALGNVVAWHQALVMMVAATIGGYLGARMARRVAAQWLRWGIVAVGLLMTALFFLK</sequence>
<evidence type="ECO:0000313" key="9">
    <source>
        <dbReference type="EMBL" id="PLC53206.1"/>
    </source>
</evidence>
<feature type="transmembrane region" description="Helical" evidence="8">
    <location>
        <begin position="101"/>
        <end position="119"/>
    </location>
</feature>
<dbReference type="InterPro" id="IPR002781">
    <property type="entry name" value="TM_pro_TauE-like"/>
</dbReference>
<evidence type="ECO:0000313" key="10">
    <source>
        <dbReference type="Proteomes" id="UP000234328"/>
    </source>
</evidence>
<dbReference type="PANTHER" id="PTHR30269:SF0">
    <property type="entry name" value="MEMBRANE TRANSPORTER PROTEIN YFCA-RELATED"/>
    <property type="match status" value="1"/>
</dbReference>
<comment type="similarity">
    <text evidence="2 8">Belongs to the 4-toluene sulfonate uptake permease (TSUP) (TC 2.A.102) family.</text>
</comment>
<keyword evidence="4 8" id="KW-1003">Cell membrane</keyword>
<keyword evidence="6 8" id="KW-1133">Transmembrane helix</keyword>
<dbReference type="GO" id="GO:0005886">
    <property type="term" value="C:plasma membrane"/>
    <property type="evidence" value="ECO:0007669"/>
    <property type="project" value="UniProtKB-SubCell"/>
</dbReference>
<evidence type="ECO:0000256" key="2">
    <source>
        <dbReference type="ARBA" id="ARBA00009142"/>
    </source>
</evidence>
<dbReference type="AlphaFoldDB" id="A0A2N4UDX1"/>